<name>A0ABY5ZGB8_9ACTN</name>
<dbReference type="InterPro" id="IPR000524">
    <property type="entry name" value="Tscrpt_reg_HTH_GntR"/>
</dbReference>
<evidence type="ECO:0000256" key="2">
    <source>
        <dbReference type="ARBA" id="ARBA00023125"/>
    </source>
</evidence>
<dbReference type="Gene3D" id="1.10.10.10">
    <property type="entry name" value="Winged helix-like DNA-binding domain superfamily/Winged helix DNA-binding domain"/>
    <property type="match status" value="1"/>
</dbReference>
<gene>
    <name evidence="5" type="ORF">Drose_17165</name>
</gene>
<dbReference type="Pfam" id="PF00392">
    <property type="entry name" value="GntR"/>
    <property type="match status" value="1"/>
</dbReference>
<sequence length="57" mass="5893">MPKRETHADRIVREIVEGITSGQLAEGAALPSQRELCERYGGVAVDGAAGAARAGPC</sequence>
<dbReference type="Proteomes" id="UP001058271">
    <property type="component" value="Chromosome"/>
</dbReference>
<keyword evidence="1" id="KW-0805">Transcription regulation</keyword>
<feature type="domain" description="HTH gntR-type" evidence="4">
    <location>
        <begin position="8"/>
        <end position="41"/>
    </location>
</feature>
<dbReference type="RefSeq" id="WP_260729223.1">
    <property type="nucleotide sequence ID" value="NZ_BAAABS010000075.1"/>
</dbReference>
<keyword evidence="2" id="KW-0238">DNA-binding</keyword>
<evidence type="ECO:0000313" key="5">
    <source>
        <dbReference type="EMBL" id="UWZ39792.1"/>
    </source>
</evidence>
<dbReference type="InterPro" id="IPR036390">
    <property type="entry name" value="WH_DNA-bd_sf"/>
</dbReference>
<dbReference type="EMBL" id="CP073721">
    <property type="protein sequence ID" value="UWZ39792.1"/>
    <property type="molecule type" value="Genomic_DNA"/>
</dbReference>
<keyword evidence="3" id="KW-0804">Transcription</keyword>
<protein>
    <submittedName>
        <fullName evidence="5">GntR family transcriptional regulator</fullName>
    </submittedName>
</protein>
<evidence type="ECO:0000256" key="3">
    <source>
        <dbReference type="ARBA" id="ARBA00023163"/>
    </source>
</evidence>
<organism evidence="5 6">
    <name type="scientific">Dactylosporangium roseum</name>
    <dbReference type="NCBI Taxonomy" id="47989"/>
    <lineage>
        <taxon>Bacteria</taxon>
        <taxon>Bacillati</taxon>
        <taxon>Actinomycetota</taxon>
        <taxon>Actinomycetes</taxon>
        <taxon>Micromonosporales</taxon>
        <taxon>Micromonosporaceae</taxon>
        <taxon>Dactylosporangium</taxon>
    </lineage>
</organism>
<keyword evidence="6" id="KW-1185">Reference proteome</keyword>
<accession>A0ABY5ZGB8</accession>
<proteinExistence type="predicted"/>
<reference evidence="5" key="1">
    <citation type="submission" date="2021-04" db="EMBL/GenBank/DDBJ databases">
        <title>Biosynthetic gene clusters of Dactylosporangioum roseum.</title>
        <authorList>
            <person name="Hartkoorn R.C."/>
            <person name="Beaudoing E."/>
            <person name="Hot D."/>
            <person name="Moureu S."/>
        </authorList>
    </citation>
    <scope>NUCLEOTIDE SEQUENCE</scope>
    <source>
        <strain evidence="5">NRRL B-16295</strain>
    </source>
</reference>
<evidence type="ECO:0000313" key="6">
    <source>
        <dbReference type="Proteomes" id="UP001058271"/>
    </source>
</evidence>
<dbReference type="InterPro" id="IPR036388">
    <property type="entry name" value="WH-like_DNA-bd_sf"/>
</dbReference>
<evidence type="ECO:0000259" key="4">
    <source>
        <dbReference type="Pfam" id="PF00392"/>
    </source>
</evidence>
<dbReference type="SUPFAM" id="SSF46785">
    <property type="entry name" value="Winged helix' DNA-binding domain"/>
    <property type="match status" value="1"/>
</dbReference>
<evidence type="ECO:0000256" key="1">
    <source>
        <dbReference type="ARBA" id="ARBA00023015"/>
    </source>
</evidence>